<protein>
    <recommendedName>
        <fullName evidence="1">Trimethylguanosine synthase</fullName>
    </recommendedName>
    <alternativeName>
        <fullName evidence="7">Cap-specific guanine-N(2) methyltransferase</fullName>
    </alternativeName>
</protein>
<dbReference type="InterPro" id="IPR029063">
    <property type="entry name" value="SAM-dependent_MTases_sf"/>
</dbReference>
<proteinExistence type="inferred from homology"/>
<dbReference type="SUPFAM" id="SSF53335">
    <property type="entry name" value="S-adenosyl-L-methionine-dependent methyltransferases"/>
    <property type="match status" value="1"/>
</dbReference>
<dbReference type="OrthoDB" id="194443at2759"/>
<comment type="similarity">
    <text evidence="2">Belongs to the methyltransferase superfamily. Trimethylguanosine synthase family.</text>
</comment>
<comment type="catalytic activity">
    <reaction evidence="4">
        <text>a 5'-end (N(7)-methyl 5'-triphosphoguanosine)-ribonucleoside in snoRNA + S-adenosyl-L-methionine = a 5'-end (N(2),N(7)-dimethyl 5'-triphosphoguanosine)-ribonucleoside in snoRNA + S-adenosyl-L-homocysteine + H(+)</text>
        <dbReference type="Rhea" id="RHEA:78475"/>
        <dbReference type="Rhea" id="RHEA-COMP:19086"/>
        <dbReference type="Rhea" id="RHEA-COMP:19088"/>
        <dbReference type="ChEBI" id="CHEBI:15378"/>
        <dbReference type="ChEBI" id="CHEBI:57856"/>
        <dbReference type="ChEBI" id="CHEBI:59789"/>
        <dbReference type="ChEBI" id="CHEBI:156461"/>
        <dbReference type="ChEBI" id="CHEBI:172880"/>
    </reaction>
    <physiologicalReaction direction="left-to-right" evidence="4">
        <dbReference type="Rhea" id="RHEA:78476"/>
    </physiologicalReaction>
</comment>
<evidence type="ECO:0000256" key="4">
    <source>
        <dbReference type="ARBA" id="ARBA00048740"/>
    </source>
</evidence>
<dbReference type="GO" id="GO:0005634">
    <property type="term" value="C:nucleus"/>
    <property type="evidence" value="ECO:0007669"/>
    <property type="project" value="TreeGrafter"/>
</dbReference>
<sequence length="466" mass="52145">MDSRCAFVEGTMFLEDSYRLAPDAAGVLQHITPTMLDTAKFKAHETRNLTWRWGDDDSCVRVVKGVMKDVANIGVGGEQRKEDEDEELKGKKRTHNDNNHNNNNKSKRKKKKKKQKQKSIAHSTLCIDGFGLPSPLPSSLNKYWHQRARLFSNPNACITPLKSSQLSSHNFQFTVTESSIAERWYSVTPEIISRNIAGYFFEIMRKTEKSDDDGKKKNRPIYVDPFCGVGNDLISMSLASTSTSSTVMGCDIDLNCLLTASKNLALYGVDRERVLLVWCDSVKLLRKLKDVEGGRLKVCRGEAIRTEEGYCIFRFGDFGNVLGDLVKEGGGEGGGRGGGVIWNALTEIGVDIVIDSDENSVDMHVEYFNTAAGGLFLSPPWNNTGYYDNEIWKTREFSLQTDVSVAGMDGFELVELGLNVAKSAVVFLPANVFVGELKREWNNYNCEYYTHNLNRKNKTGATYLRG</sequence>
<accession>A0A9W7KZD9</accession>
<dbReference type="PANTHER" id="PTHR14741:SF32">
    <property type="entry name" value="TRIMETHYLGUANOSINE SYNTHASE"/>
    <property type="match status" value="1"/>
</dbReference>
<evidence type="ECO:0000256" key="3">
    <source>
        <dbReference type="ARBA" id="ARBA00047418"/>
    </source>
</evidence>
<feature type="region of interest" description="Disordered" evidence="8">
    <location>
        <begin position="74"/>
        <end position="118"/>
    </location>
</feature>
<reference evidence="10" key="1">
    <citation type="journal article" date="2023" name="Commun. Biol.">
        <title>Genome analysis of Parmales, the sister group of diatoms, reveals the evolutionary specialization of diatoms from phago-mixotrophs to photoautotrophs.</title>
        <authorList>
            <person name="Ban H."/>
            <person name="Sato S."/>
            <person name="Yoshikawa S."/>
            <person name="Yamada K."/>
            <person name="Nakamura Y."/>
            <person name="Ichinomiya M."/>
            <person name="Sato N."/>
            <person name="Blanc-Mathieu R."/>
            <person name="Endo H."/>
            <person name="Kuwata A."/>
            <person name="Ogata H."/>
        </authorList>
    </citation>
    <scope>NUCLEOTIDE SEQUENCE [LARGE SCALE GENOMIC DNA]</scope>
    <source>
        <strain evidence="10">NIES 3700</strain>
    </source>
</reference>
<dbReference type="Pfam" id="PF09445">
    <property type="entry name" value="Methyltransf_15"/>
    <property type="match status" value="1"/>
</dbReference>
<dbReference type="Gene3D" id="3.40.50.150">
    <property type="entry name" value="Vaccinia Virus protein VP39"/>
    <property type="match status" value="1"/>
</dbReference>
<evidence type="ECO:0000256" key="5">
    <source>
        <dbReference type="ARBA" id="ARBA00048763"/>
    </source>
</evidence>
<evidence type="ECO:0000313" key="9">
    <source>
        <dbReference type="EMBL" id="GMI16969.1"/>
    </source>
</evidence>
<comment type="catalytic activity">
    <reaction evidence="6">
        <text>a 5'-end (N(7)-methyl 5'-triphosphoguanosine)-ribonucleoside in snRNA + S-adenosyl-L-methionine = a 5'-end (N(2),N(7)-dimethyl 5'-triphosphoguanosine)-ribonucleoside in snRNA + S-adenosyl-L-homocysteine + H(+)</text>
        <dbReference type="Rhea" id="RHEA:78471"/>
        <dbReference type="Rhea" id="RHEA-COMP:19085"/>
        <dbReference type="Rhea" id="RHEA-COMP:19087"/>
        <dbReference type="ChEBI" id="CHEBI:15378"/>
        <dbReference type="ChEBI" id="CHEBI:57856"/>
        <dbReference type="ChEBI" id="CHEBI:59789"/>
        <dbReference type="ChEBI" id="CHEBI:156461"/>
        <dbReference type="ChEBI" id="CHEBI:172880"/>
    </reaction>
    <physiologicalReaction direction="left-to-right" evidence="6">
        <dbReference type="Rhea" id="RHEA:78472"/>
    </physiologicalReaction>
</comment>
<evidence type="ECO:0000256" key="6">
    <source>
        <dbReference type="ARBA" id="ARBA00049075"/>
    </source>
</evidence>
<organism evidence="9 10">
    <name type="scientific">Triparma laevis f. longispina</name>
    <dbReference type="NCBI Taxonomy" id="1714387"/>
    <lineage>
        <taxon>Eukaryota</taxon>
        <taxon>Sar</taxon>
        <taxon>Stramenopiles</taxon>
        <taxon>Ochrophyta</taxon>
        <taxon>Bolidophyceae</taxon>
        <taxon>Parmales</taxon>
        <taxon>Triparmaceae</taxon>
        <taxon>Triparma</taxon>
    </lineage>
</organism>
<keyword evidence="10" id="KW-1185">Reference proteome</keyword>
<gene>
    <name evidence="9" type="ORF">TrLO_g4943</name>
</gene>
<comment type="catalytic activity">
    <reaction evidence="5">
        <text>a 5'-end (N(2),N(7)-dimethyl 5'-triphosphoguanosine)-ribonucleoside in snRNA + S-adenosyl-L-methionine = a 5'-end (N(2),N(2),N(7)-trimethyl 5'-triphosphoguanosine)-ribonucleoside in snRNA + S-adenosyl-L-homocysteine + H(+)</text>
        <dbReference type="Rhea" id="RHEA:78479"/>
        <dbReference type="Rhea" id="RHEA-COMP:19087"/>
        <dbReference type="Rhea" id="RHEA-COMP:19089"/>
        <dbReference type="ChEBI" id="CHEBI:15378"/>
        <dbReference type="ChEBI" id="CHEBI:57856"/>
        <dbReference type="ChEBI" id="CHEBI:59789"/>
        <dbReference type="ChEBI" id="CHEBI:167623"/>
        <dbReference type="ChEBI" id="CHEBI:172880"/>
    </reaction>
    <physiologicalReaction direction="left-to-right" evidence="5">
        <dbReference type="Rhea" id="RHEA:78480"/>
    </physiologicalReaction>
</comment>
<name>A0A9W7KZD9_9STRA</name>
<comment type="catalytic activity">
    <reaction evidence="3">
        <text>a 5'-end (N(2),N(7)-dimethyl 5'-triphosphoguanosine)-ribonucleoside in snoRNA + S-adenosyl-L-methionine = a 5'-end (N(2),N(2),N(7)-trimethyl 5'-triphosphoguanosine)-ribonucleoside in snoRNA + S-adenosyl-L-homocysteine + H(+)</text>
        <dbReference type="Rhea" id="RHEA:78507"/>
        <dbReference type="Rhea" id="RHEA-COMP:19088"/>
        <dbReference type="Rhea" id="RHEA-COMP:19090"/>
        <dbReference type="ChEBI" id="CHEBI:15378"/>
        <dbReference type="ChEBI" id="CHEBI:57856"/>
        <dbReference type="ChEBI" id="CHEBI:59789"/>
        <dbReference type="ChEBI" id="CHEBI:167623"/>
        <dbReference type="ChEBI" id="CHEBI:172880"/>
    </reaction>
    <physiologicalReaction direction="left-to-right" evidence="3">
        <dbReference type="Rhea" id="RHEA:78508"/>
    </physiologicalReaction>
</comment>
<dbReference type="InterPro" id="IPR019012">
    <property type="entry name" value="RNA_cap_Gua-N2-MeTrfase"/>
</dbReference>
<evidence type="ECO:0000256" key="2">
    <source>
        <dbReference type="ARBA" id="ARBA00025783"/>
    </source>
</evidence>
<dbReference type="GO" id="GO:0071164">
    <property type="term" value="F:RNA cap trimethylguanosine synthase activity"/>
    <property type="evidence" value="ECO:0007669"/>
    <property type="project" value="TreeGrafter"/>
</dbReference>
<dbReference type="PANTHER" id="PTHR14741">
    <property type="entry name" value="S-ADENOSYLMETHIONINE-DEPENDENT METHYLTRANSFERASE RELATED"/>
    <property type="match status" value="1"/>
</dbReference>
<evidence type="ECO:0000313" key="10">
    <source>
        <dbReference type="Proteomes" id="UP001165122"/>
    </source>
</evidence>
<dbReference type="EMBL" id="BRXW01000272">
    <property type="protein sequence ID" value="GMI16969.1"/>
    <property type="molecule type" value="Genomic_DNA"/>
</dbReference>
<dbReference type="Proteomes" id="UP001165122">
    <property type="component" value="Unassembled WGS sequence"/>
</dbReference>
<comment type="caution">
    <text evidence="9">The sequence shown here is derived from an EMBL/GenBank/DDBJ whole genome shotgun (WGS) entry which is preliminary data.</text>
</comment>
<dbReference type="AlphaFoldDB" id="A0A9W7KZD9"/>
<feature type="compositionally biased region" description="Basic residues" evidence="8">
    <location>
        <begin position="105"/>
        <end position="118"/>
    </location>
</feature>
<evidence type="ECO:0000256" key="8">
    <source>
        <dbReference type="SAM" id="MobiDB-lite"/>
    </source>
</evidence>
<evidence type="ECO:0000256" key="1">
    <source>
        <dbReference type="ARBA" id="ARBA00018517"/>
    </source>
</evidence>
<evidence type="ECO:0000256" key="7">
    <source>
        <dbReference type="ARBA" id="ARBA00049790"/>
    </source>
</evidence>